<name>A0A2P8CZC6_9BACT</name>
<organism evidence="2 3">
    <name type="scientific">Taibaiella chishuiensis</name>
    <dbReference type="NCBI Taxonomy" id="1434707"/>
    <lineage>
        <taxon>Bacteria</taxon>
        <taxon>Pseudomonadati</taxon>
        <taxon>Bacteroidota</taxon>
        <taxon>Chitinophagia</taxon>
        <taxon>Chitinophagales</taxon>
        <taxon>Chitinophagaceae</taxon>
        <taxon>Taibaiella</taxon>
    </lineage>
</organism>
<accession>A0A2P8CZC6</accession>
<evidence type="ECO:0000313" key="3">
    <source>
        <dbReference type="Proteomes" id="UP000240572"/>
    </source>
</evidence>
<proteinExistence type="predicted"/>
<dbReference type="Proteomes" id="UP000240572">
    <property type="component" value="Unassembled WGS sequence"/>
</dbReference>
<protein>
    <submittedName>
        <fullName evidence="2">Uncharacterized protein</fullName>
    </submittedName>
</protein>
<comment type="caution">
    <text evidence="2">The sequence shown here is derived from an EMBL/GenBank/DDBJ whole genome shotgun (WGS) entry which is preliminary data.</text>
</comment>
<evidence type="ECO:0000313" key="2">
    <source>
        <dbReference type="EMBL" id="PSK90319.1"/>
    </source>
</evidence>
<gene>
    <name evidence="2" type="ORF">B0I18_10847</name>
</gene>
<dbReference type="AlphaFoldDB" id="A0A2P8CZC6"/>
<keyword evidence="1" id="KW-1133">Transmembrane helix</keyword>
<keyword evidence="1" id="KW-0472">Membrane</keyword>
<sequence>MATGQGSQALCLKIIISLHIRPAPCFWPEAGAIRNIFLFFPLILQLFYLYYRIIYRILIAACLLLCAYTGRSQGKDNMLLPSNIRNRSLVAGKGDSLLVDTLSIAAGSLSIRNVPDSLYTFYPEKALLVWKKNRPALDTLYLRYRVLPFSFTNKRSHKRGNLVDSNIGFPVYTYTLGDSFSRGFVNFNSIDYNGSYGRSLTIGNSQDVSLNSNLNLQLNGYILDSVRIEAAITDNNVPVQPDGNTQRLQEFDRIYITFEKGKHKLTAGDYNLDRPNSYFINFNKRVQGLMYQTEFPIGGNVKNKLGLSGSIAKGQFARNIFQGSEGNQGPYKLTGNNGEQFFIVLAGTEKVYIDGLLLERGEDRDYVINYNTAEVTFMPRQLITKDKRIQVEFEYQDRNYLNTLIYVYDELQVGKKWNFRFNGYSNQDAKNQPYTQSLNGDQKRFLAGIGDNIDQAFYRVITEDTFSASKILYKLVDTTVNGVLYDSVFVYSTNKDSARYALSFSFVGEGKGNYIISGTNTNGRSYSWIAPLNGVPVGSYEPVVLLITPKKQQLFTLGTTYQVDSLKKVTVELAASNYAPNLFSDLDKDKHWGFSGRAQYDERRYFGKKDSAQRQSLSWSNQLSYELVQSRFKAIAPYRNVEFARDWNLGTDVIPEDEHLVTYATELKQEKLGSVKYNLTWYQRGADYKANRNIVSLLYERNNVKGGATFNLMNASSSLQKSAYFRPSVFLEKTMPKVLYLTLGARYEQEHNAIRDALTNNLALSSYAFDILTFYARTREDRKTRLELNYVIRKDDVVVGDHFEQQNKGHTIDAKLGFYQIKNHQIMFTGAYRKLMANNLPVQGPEGGESVLGRLEYNGNIRKGFLVPSLLFEVGSGQEQKREYTYVEVPTGQGVYMWIDYNGDGVQQANEFELALYPDQRKYIRIVTPTNAYIKVNYVILNYALQFSPEQLWARKRDRKGWQKLLGRFSDQLSLQINNRALANAGLQSFNPFTRSINDTSVIASLTTISNTFFFNRSSAVWGMDYTFSHNAGKSLLTYGLEGNDQQRHVGKLRWTFVRSLTGNLQAQTGSRGYRSALNDGRTYKVAINSLEPSLTWLLQSALRLSLSYKLDDRRNNALYGSEKAVIQSLGLESRLSFAASGTVQARATYANIRYDGAPNTPLSFVMLDALQQGTNWLWYLNWERRLSKGIEISLEYEGRKPGDNPVVHTGRMSIRAIL</sequence>
<feature type="transmembrane region" description="Helical" evidence="1">
    <location>
        <begin position="31"/>
        <end position="48"/>
    </location>
</feature>
<keyword evidence="1" id="KW-0812">Transmembrane</keyword>
<dbReference type="EMBL" id="PYGD01000008">
    <property type="protein sequence ID" value="PSK90319.1"/>
    <property type="molecule type" value="Genomic_DNA"/>
</dbReference>
<reference evidence="2 3" key="1">
    <citation type="submission" date="2018-03" db="EMBL/GenBank/DDBJ databases">
        <title>Genomic Encyclopedia of Type Strains, Phase III (KMG-III): the genomes of soil and plant-associated and newly described type strains.</title>
        <authorList>
            <person name="Whitman W."/>
        </authorList>
    </citation>
    <scope>NUCLEOTIDE SEQUENCE [LARGE SCALE GENOMIC DNA]</scope>
    <source>
        <strain evidence="2 3">CGMCC 1.12700</strain>
    </source>
</reference>
<keyword evidence="3" id="KW-1185">Reference proteome</keyword>
<evidence type="ECO:0000256" key="1">
    <source>
        <dbReference type="SAM" id="Phobius"/>
    </source>
</evidence>